<evidence type="ECO:0000313" key="3">
    <source>
        <dbReference type="EMBL" id="MDT7832972.1"/>
    </source>
</evidence>
<organism evidence="3 4">
    <name type="scientific">Asprobacillus argus</name>
    <dbReference type="NCBI Taxonomy" id="3076534"/>
    <lineage>
        <taxon>Bacteria</taxon>
        <taxon>Pseudomonadati</taxon>
        <taxon>Bacteroidota</taxon>
        <taxon>Flavobacteriia</taxon>
        <taxon>Flavobacteriales</taxon>
        <taxon>Flavobacteriaceae</taxon>
        <taxon>Asprobacillus</taxon>
    </lineage>
</organism>
<feature type="transmembrane region" description="Helical" evidence="1">
    <location>
        <begin position="58"/>
        <end position="81"/>
    </location>
</feature>
<dbReference type="PANTHER" id="PTHR39430">
    <property type="entry name" value="MEMBRANE-ASSOCIATED PROTEASE-RELATED"/>
    <property type="match status" value="1"/>
</dbReference>
<feature type="domain" description="CAAX prenyl protease 2/Lysostaphin resistance protein A-like" evidence="2">
    <location>
        <begin position="139"/>
        <end position="235"/>
    </location>
</feature>
<keyword evidence="1" id="KW-1133">Transmembrane helix</keyword>
<feature type="transmembrane region" description="Helical" evidence="1">
    <location>
        <begin position="101"/>
        <end position="122"/>
    </location>
</feature>
<keyword evidence="1" id="KW-0472">Membrane</keyword>
<sequence>MNYIQQAYKGENDWWRYFVSCIVLFAPFALNILAYIFMPELFDTAYEDMQNIEGDKNFFLVINLIPFVFLLLLLIVFVKFIHQRRFTSLVTSRDRIDWSRFFYAFFLWGLISAVIIAVGIWLAPDNFIWNFKPAPFFTLVIVSLLLIPLQTSFEELFFRGYLMQGIGILVKNRWMPLIVTSVLFGSMHWFNPEIEKIGDIALVFYIGTGFLFGITTLMDEGTELALGMHAVNNILAAVLVTTDWTVFQTEAMFVDVSEPSVGWEMFFPVLVIYPLVLVILSKKYGWKNWKSKLFGSIEKPTEIEELGMS</sequence>
<accession>A0ABU3LGZ0</accession>
<dbReference type="RefSeq" id="WP_349242223.1">
    <property type="nucleotide sequence ID" value="NZ_JAVTTO010000004.1"/>
</dbReference>
<keyword evidence="1" id="KW-0812">Transmembrane</keyword>
<feature type="transmembrane region" description="Helical" evidence="1">
    <location>
        <begin position="197"/>
        <end position="217"/>
    </location>
</feature>
<evidence type="ECO:0000259" key="2">
    <source>
        <dbReference type="Pfam" id="PF02517"/>
    </source>
</evidence>
<keyword evidence="4" id="KW-1185">Reference proteome</keyword>
<dbReference type="EC" id="3.4.-.-" evidence="3"/>
<feature type="transmembrane region" description="Helical" evidence="1">
    <location>
        <begin position="261"/>
        <end position="280"/>
    </location>
</feature>
<feature type="transmembrane region" description="Helical" evidence="1">
    <location>
        <begin position="224"/>
        <end position="241"/>
    </location>
</feature>
<feature type="transmembrane region" description="Helical" evidence="1">
    <location>
        <begin position="14"/>
        <end position="38"/>
    </location>
</feature>
<dbReference type="PANTHER" id="PTHR39430:SF1">
    <property type="entry name" value="PROTEASE"/>
    <property type="match status" value="1"/>
</dbReference>
<reference evidence="3 4" key="1">
    <citation type="submission" date="2023-09" db="EMBL/GenBank/DDBJ databases">
        <title>Novel taxa isolated from Blanes Bay.</title>
        <authorList>
            <person name="Rey-Velasco X."/>
            <person name="Lucena T."/>
        </authorList>
    </citation>
    <scope>NUCLEOTIDE SEQUENCE [LARGE SCALE GENOMIC DNA]</scope>
    <source>
        <strain evidence="3 4">S356</strain>
    </source>
</reference>
<feature type="transmembrane region" description="Helical" evidence="1">
    <location>
        <begin position="134"/>
        <end position="153"/>
    </location>
</feature>
<feature type="transmembrane region" description="Helical" evidence="1">
    <location>
        <begin position="174"/>
        <end position="191"/>
    </location>
</feature>
<proteinExistence type="predicted"/>
<protein>
    <submittedName>
        <fullName evidence="3">CPBP family intramembrane glutamic endopeptidase</fullName>
        <ecNumber evidence="3">3.4.-.-</ecNumber>
    </submittedName>
</protein>
<comment type="caution">
    <text evidence="3">The sequence shown here is derived from an EMBL/GenBank/DDBJ whole genome shotgun (WGS) entry which is preliminary data.</text>
</comment>
<dbReference type="InterPro" id="IPR003675">
    <property type="entry name" value="Rce1/LyrA-like_dom"/>
</dbReference>
<dbReference type="Proteomes" id="UP001257277">
    <property type="component" value="Unassembled WGS sequence"/>
</dbReference>
<dbReference type="EMBL" id="JAVTTO010000004">
    <property type="protein sequence ID" value="MDT7832972.1"/>
    <property type="molecule type" value="Genomic_DNA"/>
</dbReference>
<gene>
    <name evidence="3" type="ORF">RQM59_11310</name>
</gene>
<keyword evidence="3" id="KW-0378">Hydrolase</keyword>
<dbReference type="Pfam" id="PF02517">
    <property type="entry name" value="Rce1-like"/>
    <property type="match status" value="1"/>
</dbReference>
<evidence type="ECO:0000256" key="1">
    <source>
        <dbReference type="SAM" id="Phobius"/>
    </source>
</evidence>
<name>A0ABU3LGZ0_9FLAO</name>
<evidence type="ECO:0000313" key="4">
    <source>
        <dbReference type="Proteomes" id="UP001257277"/>
    </source>
</evidence>
<dbReference type="GO" id="GO:0016787">
    <property type="term" value="F:hydrolase activity"/>
    <property type="evidence" value="ECO:0007669"/>
    <property type="project" value="UniProtKB-KW"/>
</dbReference>